<evidence type="ECO:0000313" key="7">
    <source>
        <dbReference type="Proteomes" id="UP001161247"/>
    </source>
</evidence>
<dbReference type="NCBIfam" id="TIGR00756">
    <property type="entry name" value="PPR"/>
    <property type="match status" value="1"/>
</dbReference>
<dbReference type="EMBL" id="OX459120">
    <property type="protein sequence ID" value="CAI9100540.1"/>
    <property type="molecule type" value="Genomic_DNA"/>
</dbReference>
<dbReference type="PANTHER" id="PTHR47926">
    <property type="entry name" value="PENTATRICOPEPTIDE REPEAT-CONTAINING PROTEIN"/>
    <property type="match status" value="1"/>
</dbReference>
<evidence type="ECO:0000313" key="6">
    <source>
        <dbReference type="EMBL" id="CAI9100540.1"/>
    </source>
</evidence>
<evidence type="ECO:0000256" key="4">
    <source>
        <dbReference type="SAM" id="MobiDB-lite"/>
    </source>
</evidence>
<proteinExistence type="inferred from homology"/>
<dbReference type="AlphaFoldDB" id="A0AAV1CY11"/>
<reference evidence="6" key="1">
    <citation type="submission" date="2023-03" db="EMBL/GenBank/DDBJ databases">
        <authorList>
            <person name="Julca I."/>
        </authorList>
    </citation>
    <scope>NUCLEOTIDE SEQUENCE</scope>
</reference>
<dbReference type="GO" id="GO:0099402">
    <property type="term" value="P:plant organ development"/>
    <property type="evidence" value="ECO:0007669"/>
    <property type="project" value="UniProtKB-ARBA"/>
</dbReference>
<name>A0AAV1CY11_OLDCO</name>
<keyword evidence="7" id="KW-1185">Reference proteome</keyword>
<feature type="compositionally biased region" description="Polar residues" evidence="4">
    <location>
        <begin position="63"/>
        <end position="73"/>
    </location>
</feature>
<dbReference type="Pfam" id="PF01535">
    <property type="entry name" value="PPR"/>
    <property type="match status" value="2"/>
</dbReference>
<gene>
    <name evidence="6" type="ORF">OLC1_LOCUS10342</name>
</gene>
<dbReference type="Gene3D" id="1.25.40.10">
    <property type="entry name" value="Tetratricopeptide repeat domain"/>
    <property type="match status" value="1"/>
</dbReference>
<keyword evidence="2" id="KW-0677">Repeat</keyword>
<dbReference type="SUPFAM" id="SSF48452">
    <property type="entry name" value="TPR-like"/>
    <property type="match status" value="1"/>
</dbReference>
<evidence type="ECO:0000256" key="3">
    <source>
        <dbReference type="PROSITE-ProRule" id="PRU00708"/>
    </source>
</evidence>
<evidence type="ECO:0000259" key="5">
    <source>
        <dbReference type="Pfam" id="PF14432"/>
    </source>
</evidence>
<sequence>MASMSSIHTAGNSIFSSTNFKFSFPSPFSHFPVKVSSSRISPSKLIFCFSAPSYSTRPRPRQNAASIPSQHNKNNYRKSTLDSKGAKPLPENPETIPPPNVDLVSLCQEGKIKEAIECISQGAEASYYVFESLLSSCCSAESAELGKNVHELIMKSPFSRNVELNIRLVEMYVKCGNMKSARKVFDRLRDRKLELWHLMIDGYGKNGEGKNGLLLFENMRKAGILKPNGETFLAVLSACASEGAVKRGFLYLEMMRDECGIMPGMEHYLGVIEVLGQAGHLNEALEYIEDLPMEPTVEVWEAMLRLARIHGDLEHEDHAEEMLMKFDPSKAPAGKLPTPLPKRNYEFNMLDGKDRAIEIRCIDPYKEGGNDKFRGLNGQMRDAGYVPDTRYVLHDIDEEAKEQALMYHSERLAIAYGLISTPARTTLRIIKNLRICGDCHNAIKIMSKVVGRELIVRDNKRFHHFRDGVCSCRDYW</sequence>
<organism evidence="6 7">
    <name type="scientific">Oldenlandia corymbosa var. corymbosa</name>
    <dbReference type="NCBI Taxonomy" id="529605"/>
    <lineage>
        <taxon>Eukaryota</taxon>
        <taxon>Viridiplantae</taxon>
        <taxon>Streptophyta</taxon>
        <taxon>Embryophyta</taxon>
        <taxon>Tracheophyta</taxon>
        <taxon>Spermatophyta</taxon>
        <taxon>Magnoliopsida</taxon>
        <taxon>eudicotyledons</taxon>
        <taxon>Gunneridae</taxon>
        <taxon>Pentapetalae</taxon>
        <taxon>asterids</taxon>
        <taxon>lamiids</taxon>
        <taxon>Gentianales</taxon>
        <taxon>Rubiaceae</taxon>
        <taxon>Rubioideae</taxon>
        <taxon>Spermacoceae</taxon>
        <taxon>Hedyotis-Oldenlandia complex</taxon>
        <taxon>Oldenlandia</taxon>
    </lineage>
</organism>
<feature type="domain" description="DYW" evidence="5">
    <location>
        <begin position="384"/>
        <end position="476"/>
    </location>
</feature>
<dbReference type="GO" id="GO:0009451">
    <property type="term" value="P:RNA modification"/>
    <property type="evidence" value="ECO:0007669"/>
    <property type="project" value="InterPro"/>
</dbReference>
<dbReference type="Pfam" id="PF14432">
    <property type="entry name" value="DYW_deaminase"/>
    <property type="match status" value="1"/>
</dbReference>
<accession>A0AAV1CY11</accession>
<dbReference type="InterPro" id="IPR046960">
    <property type="entry name" value="PPR_At4g14850-like_plant"/>
</dbReference>
<dbReference type="PANTHER" id="PTHR47926:SF353">
    <property type="entry name" value="DYW DOMAIN-CONTAINING PROTEIN"/>
    <property type="match status" value="1"/>
</dbReference>
<dbReference type="Proteomes" id="UP001161247">
    <property type="component" value="Chromosome 3"/>
</dbReference>
<dbReference type="GO" id="GO:0003723">
    <property type="term" value="F:RNA binding"/>
    <property type="evidence" value="ECO:0007669"/>
    <property type="project" value="InterPro"/>
</dbReference>
<evidence type="ECO:0000256" key="2">
    <source>
        <dbReference type="ARBA" id="ARBA00022737"/>
    </source>
</evidence>
<dbReference type="InterPro" id="IPR011990">
    <property type="entry name" value="TPR-like_helical_dom_sf"/>
</dbReference>
<dbReference type="InterPro" id="IPR002885">
    <property type="entry name" value="PPR_rpt"/>
</dbReference>
<dbReference type="PROSITE" id="PS51375">
    <property type="entry name" value="PPR"/>
    <property type="match status" value="1"/>
</dbReference>
<feature type="region of interest" description="Disordered" evidence="4">
    <location>
        <begin position="55"/>
        <end position="97"/>
    </location>
</feature>
<comment type="similarity">
    <text evidence="1">Belongs to the PPR family. PCMP-H subfamily.</text>
</comment>
<feature type="repeat" description="PPR" evidence="3">
    <location>
        <begin position="192"/>
        <end position="226"/>
    </location>
</feature>
<dbReference type="FunFam" id="1.25.40.10:FF:000158">
    <property type="entry name" value="pentatricopeptide repeat-containing protein At2g33680"/>
    <property type="match status" value="1"/>
</dbReference>
<dbReference type="InterPro" id="IPR032867">
    <property type="entry name" value="DYW_dom"/>
</dbReference>
<dbReference type="GO" id="GO:0008270">
    <property type="term" value="F:zinc ion binding"/>
    <property type="evidence" value="ECO:0007669"/>
    <property type="project" value="InterPro"/>
</dbReference>
<evidence type="ECO:0000256" key="1">
    <source>
        <dbReference type="ARBA" id="ARBA00006643"/>
    </source>
</evidence>
<protein>
    <submittedName>
        <fullName evidence="6">OLC1v1037664C1</fullName>
    </submittedName>
</protein>